<evidence type="ECO:0000256" key="5">
    <source>
        <dbReference type="ARBA" id="ARBA00012179"/>
    </source>
</evidence>
<evidence type="ECO:0000256" key="7">
    <source>
        <dbReference type="ARBA" id="ARBA00022722"/>
    </source>
</evidence>
<dbReference type="Proteomes" id="UP000002630">
    <property type="component" value="Linkage Group LG03"/>
</dbReference>
<comment type="subcellular location">
    <subcellularLocation>
        <location evidence="3">Mitochondrion</location>
    </subcellularLocation>
</comment>
<keyword evidence="12" id="KW-0460">Magnesium</keyword>
<dbReference type="Gene3D" id="1.10.720.30">
    <property type="entry name" value="SAP domain"/>
    <property type="match status" value="1"/>
</dbReference>
<keyword evidence="8" id="KW-0479">Metal-binding</keyword>
<dbReference type="SMART" id="SM00513">
    <property type="entry name" value="SAP"/>
    <property type="match status" value="1"/>
</dbReference>
<keyword evidence="10" id="KW-0378">Hydrolase</keyword>
<dbReference type="InterPro" id="IPR036361">
    <property type="entry name" value="SAP_dom_sf"/>
</dbReference>
<evidence type="ECO:0000313" key="19">
    <source>
        <dbReference type="Proteomes" id="UP000002630"/>
    </source>
</evidence>
<dbReference type="GO" id="GO:0004526">
    <property type="term" value="F:ribonuclease P activity"/>
    <property type="evidence" value="ECO:0007669"/>
    <property type="project" value="UniProtKB-EC"/>
</dbReference>
<keyword evidence="6" id="KW-0819">tRNA processing</keyword>
<dbReference type="SUPFAM" id="SSF68906">
    <property type="entry name" value="SAP domain"/>
    <property type="match status" value="1"/>
</dbReference>
<comment type="cofactor">
    <cofactor evidence="2">
        <name>Mg(2+)</name>
        <dbReference type="ChEBI" id="CHEBI:18420"/>
    </cofactor>
</comment>
<dbReference type="Gene3D" id="3.40.50.11980">
    <property type="match status" value="1"/>
</dbReference>
<evidence type="ECO:0000256" key="12">
    <source>
        <dbReference type="ARBA" id="ARBA00022842"/>
    </source>
</evidence>
<dbReference type="PROSITE" id="PS50800">
    <property type="entry name" value="SAP"/>
    <property type="match status" value="1"/>
</dbReference>
<evidence type="ECO:0000256" key="6">
    <source>
        <dbReference type="ARBA" id="ARBA00022694"/>
    </source>
</evidence>
<evidence type="ECO:0000256" key="10">
    <source>
        <dbReference type="ARBA" id="ARBA00022801"/>
    </source>
</evidence>
<accession>D8LN58</accession>
<feature type="repeat" description="PPR" evidence="15">
    <location>
        <begin position="310"/>
        <end position="344"/>
    </location>
</feature>
<protein>
    <recommendedName>
        <fullName evidence="5">ribonuclease P</fullName>
        <ecNumber evidence="5">3.1.26.5</ecNumber>
    </recommendedName>
</protein>
<evidence type="ECO:0000256" key="9">
    <source>
        <dbReference type="ARBA" id="ARBA00022737"/>
    </source>
</evidence>
<proteinExistence type="inferred from homology"/>
<evidence type="ECO:0000256" key="4">
    <source>
        <dbReference type="ARBA" id="ARBA00007626"/>
    </source>
</evidence>
<dbReference type="OrthoDB" id="46913at2759"/>
<feature type="domain" description="SAP" evidence="17">
    <location>
        <begin position="1038"/>
        <end position="1071"/>
    </location>
</feature>
<organism evidence="18 19">
    <name type="scientific">Ectocarpus siliculosus</name>
    <name type="common">Brown alga</name>
    <name type="synonym">Conferva siliculosa</name>
    <dbReference type="NCBI Taxonomy" id="2880"/>
    <lineage>
        <taxon>Eukaryota</taxon>
        <taxon>Sar</taxon>
        <taxon>Stramenopiles</taxon>
        <taxon>Ochrophyta</taxon>
        <taxon>PX clade</taxon>
        <taxon>Phaeophyceae</taxon>
        <taxon>Ectocarpales</taxon>
        <taxon>Ectocarpaceae</taxon>
        <taxon>Ectocarpus</taxon>
    </lineage>
</organism>
<dbReference type="InterPro" id="IPR002885">
    <property type="entry name" value="PPR_rpt"/>
</dbReference>
<keyword evidence="14" id="KW-0496">Mitochondrion</keyword>
<dbReference type="PANTHER" id="PTHR13547:SF1">
    <property type="entry name" value="MITOCHONDRIAL RIBONUCLEASE P CATALYTIC SUBUNIT"/>
    <property type="match status" value="1"/>
</dbReference>
<name>D8LN58_ECTSI</name>
<keyword evidence="9" id="KW-0677">Repeat</keyword>
<dbReference type="InParanoid" id="D8LN58"/>
<keyword evidence="11" id="KW-0862">Zinc</keyword>
<dbReference type="Pfam" id="PF16953">
    <property type="entry name" value="PRORP"/>
    <property type="match status" value="1"/>
</dbReference>
<dbReference type="InterPro" id="IPR031595">
    <property type="entry name" value="PRORP_C"/>
</dbReference>
<evidence type="ECO:0000256" key="1">
    <source>
        <dbReference type="ARBA" id="ARBA00000928"/>
    </source>
</evidence>
<feature type="region of interest" description="Disordered" evidence="16">
    <location>
        <begin position="1"/>
        <end position="246"/>
    </location>
</feature>
<feature type="region of interest" description="Disordered" evidence="16">
    <location>
        <begin position="808"/>
        <end position="829"/>
    </location>
</feature>
<evidence type="ECO:0000256" key="3">
    <source>
        <dbReference type="ARBA" id="ARBA00004173"/>
    </source>
</evidence>
<dbReference type="InterPro" id="IPR011990">
    <property type="entry name" value="TPR-like_helical_dom_sf"/>
</dbReference>
<feature type="compositionally biased region" description="Polar residues" evidence="16">
    <location>
        <begin position="118"/>
        <end position="146"/>
    </location>
</feature>
<dbReference type="AlphaFoldDB" id="D8LN58"/>
<evidence type="ECO:0000256" key="14">
    <source>
        <dbReference type="ARBA" id="ARBA00023128"/>
    </source>
</evidence>
<evidence type="ECO:0000256" key="8">
    <source>
        <dbReference type="ARBA" id="ARBA00022723"/>
    </source>
</evidence>
<sequence length="1071" mass="117463">MPSSQQHGREWHRCTGCGVDRSRSDSGRSRRLQAVAEESDSPNTTRRRTTQQHEQQRQLQQQREPPTQQQQQQQKQQRRQPQPPQGVSPSSGGRSVGAAVAPRTQSAAPISIESIASTLESGQSQTSSARSNGNNPSDQQQQQVWRDSSFDQRGRGDAAAAGLRSRNTEEPGWVGDDQEPGYDDGRNGFPGGRAGVANAARDPGVVEGGDIVGEEQSKGNPNKLSLRKRRARERKRETPEEKQLQNEVALALKADSAEETLRSFNTAMEMGVALRANLLRGVLNQCAKAGLMDDCMRVVMEMKERGMVIEENTYVPLIRGMVSHGNCHDAFDLIKDMVNQGVQPRLRCYEPVIAEMCREGGMDAAREVWEHMEQQGVIPREEQYVNYLCGLSVAGELWDNARSGKLDEKLLEMSYHARNLTMGQVEQLEEHFNAVPLAATPSIPINGDAGAVGDTNAFAITEAVKSSVPLARRVKVAGGHEIDDDSWTREWSSRKPTRAERPHSCPACGGALRAVGLTDGERARIRETLFGLAGLQVKKHARSRHTKMLARSRQRQGNENPFYSFTDEDQKEQLQIFVDWLHAQRADGKTYTAVIDSANVAYHKGSAFHFSLPQVDLMVQALEAKGERPLVLIAEKYIDRVGDLYDNSPARGGFRYMSNPLNKAIVKRWRAKSQLYECSDEASDDWYWMYATVAFDDIPMTVISNDRTRDHRMSLAETVPYLRWRTTQLAQFELTYPLKDIMGKGLNPQGWPANPPQVAIQPPPAFTRDVQKSEQGCWHVPAGADDEWLCIDVQRGLRMGLDKLMPTPRKTHPNIHADSPPGETNDGSARDVAMVSSGGGARTGGAEDDTLRKVGGLLQSMRVRKQHSRSSHSTQGTVEEAAVAAKRAAARARADATAADALVAEALFADAQTTGGVSRDSPYARVLAADAARVKDRGEDVGSAAAAAAIPPAPVPAAPKATPRDPDSISTTTGGAASQPPGIRHTGERGARAVLPPETSRSTAADAIEDSLKEDGAEERVSDVDETASENEQHRQRWSSMKVVSLKEELRSRGLKVSGKKAELVERLLRA</sequence>
<comment type="catalytic activity">
    <reaction evidence="1">
        <text>Endonucleolytic cleavage of RNA, removing 5'-extranucleotides from tRNA precursor.</text>
        <dbReference type="EC" id="3.1.26.5"/>
    </reaction>
</comment>
<evidence type="ECO:0000259" key="17">
    <source>
        <dbReference type="PROSITE" id="PS50800"/>
    </source>
</evidence>
<dbReference type="STRING" id="2880.D8LN58"/>
<gene>
    <name evidence="18" type="ORF">Esi_0043_0094</name>
</gene>
<comment type="similarity">
    <text evidence="4">Belongs to the PPR family. P subfamily.</text>
</comment>
<feature type="compositionally biased region" description="Basic and acidic residues" evidence="16">
    <location>
        <begin position="1010"/>
        <end position="1023"/>
    </location>
</feature>
<reference evidence="18 19" key="1">
    <citation type="journal article" date="2010" name="Nature">
        <title>The Ectocarpus genome and the independent evolution of multicellularity in brown algae.</title>
        <authorList>
            <person name="Cock J.M."/>
            <person name="Sterck L."/>
            <person name="Rouze P."/>
            <person name="Scornet D."/>
            <person name="Allen A.E."/>
            <person name="Amoutzias G."/>
            <person name="Anthouard V."/>
            <person name="Artiguenave F."/>
            <person name="Aury J.M."/>
            <person name="Badger J.H."/>
            <person name="Beszteri B."/>
            <person name="Billiau K."/>
            <person name="Bonnet E."/>
            <person name="Bothwell J.H."/>
            <person name="Bowler C."/>
            <person name="Boyen C."/>
            <person name="Brownlee C."/>
            <person name="Carrano C.J."/>
            <person name="Charrier B."/>
            <person name="Cho G.Y."/>
            <person name="Coelho S.M."/>
            <person name="Collen J."/>
            <person name="Corre E."/>
            <person name="Da Silva C."/>
            <person name="Delage L."/>
            <person name="Delaroque N."/>
            <person name="Dittami S.M."/>
            <person name="Doulbeau S."/>
            <person name="Elias M."/>
            <person name="Farnham G."/>
            <person name="Gachon C.M."/>
            <person name="Gschloessl B."/>
            <person name="Heesch S."/>
            <person name="Jabbari K."/>
            <person name="Jubin C."/>
            <person name="Kawai H."/>
            <person name="Kimura K."/>
            <person name="Kloareg B."/>
            <person name="Kupper F.C."/>
            <person name="Lang D."/>
            <person name="Le Bail A."/>
            <person name="Leblanc C."/>
            <person name="Lerouge P."/>
            <person name="Lohr M."/>
            <person name="Lopez P.J."/>
            <person name="Martens C."/>
            <person name="Maumus F."/>
            <person name="Michel G."/>
            <person name="Miranda-Saavedra D."/>
            <person name="Morales J."/>
            <person name="Moreau H."/>
            <person name="Motomura T."/>
            <person name="Nagasato C."/>
            <person name="Napoli C.A."/>
            <person name="Nelson D.R."/>
            <person name="Nyvall-Collen P."/>
            <person name="Peters A.F."/>
            <person name="Pommier C."/>
            <person name="Potin P."/>
            <person name="Poulain J."/>
            <person name="Quesneville H."/>
            <person name="Read B."/>
            <person name="Rensing S.A."/>
            <person name="Ritter A."/>
            <person name="Rousvoal S."/>
            <person name="Samanta M."/>
            <person name="Samson G."/>
            <person name="Schroeder D.C."/>
            <person name="Segurens B."/>
            <person name="Strittmatter M."/>
            <person name="Tonon T."/>
            <person name="Tregear J.W."/>
            <person name="Valentin K."/>
            <person name="von Dassow P."/>
            <person name="Yamagishi T."/>
            <person name="Van de Peer Y."/>
            <person name="Wincker P."/>
        </authorList>
    </citation>
    <scope>NUCLEOTIDE SEQUENCE [LARGE SCALE GENOMIC DNA]</scope>
    <source>
        <strain evidence="19">Ec32 / CCAP1310/4</strain>
    </source>
</reference>
<dbReference type="Pfam" id="PF17177">
    <property type="entry name" value="PPR_long"/>
    <property type="match status" value="1"/>
</dbReference>
<feature type="compositionally biased region" description="Low complexity" evidence="16">
    <location>
        <begin position="57"/>
        <end position="75"/>
    </location>
</feature>
<feature type="compositionally biased region" description="Basic and acidic residues" evidence="16">
    <location>
        <begin position="234"/>
        <end position="244"/>
    </location>
</feature>
<evidence type="ECO:0000256" key="13">
    <source>
        <dbReference type="ARBA" id="ARBA00022946"/>
    </source>
</evidence>
<evidence type="ECO:0000256" key="16">
    <source>
        <dbReference type="SAM" id="MobiDB-lite"/>
    </source>
</evidence>
<evidence type="ECO:0000256" key="15">
    <source>
        <dbReference type="PROSITE-ProRule" id="PRU00708"/>
    </source>
</evidence>
<keyword evidence="13" id="KW-0809">Transit peptide</keyword>
<dbReference type="Gene3D" id="1.25.40.10">
    <property type="entry name" value="Tetratricopeptide repeat domain"/>
    <property type="match status" value="1"/>
</dbReference>
<feature type="region of interest" description="Disordered" evidence="16">
    <location>
        <begin position="943"/>
        <end position="1040"/>
    </location>
</feature>
<evidence type="ECO:0000313" key="18">
    <source>
        <dbReference type="EMBL" id="CBN74821.1"/>
    </source>
</evidence>
<feature type="repeat" description="PPR" evidence="15">
    <location>
        <begin position="345"/>
        <end position="379"/>
    </location>
</feature>
<dbReference type="NCBIfam" id="TIGR00756">
    <property type="entry name" value="PPR"/>
    <property type="match status" value="1"/>
</dbReference>
<evidence type="ECO:0000256" key="11">
    <source>
        <dbReference type="ARBA" id="ARBA00022833"/>
    </source>
</evidence>
<dbReference type="EC" id="3.1.26.5" evidence="5"/>
<dbReference type="EMBL" id="FN648630">
    <property type="protein sequence ID" value="CBN74821.1"/>
    <property type="molecule type" value="Genomic_DNA"/>
</dbReference>
<dbReference type="Pfam" id="PF02037">
    <property type="entry name" value="SAP"/>
    <property type="match status" value="1"/>
</dbReference>
<dbReference type="GO" id="GO:0046872">
    <property type="term" value="F:metal ion binding"/>
    <property type="evidence" value="ECO:0007669"/>
    <property type="project" value="UniProtKB-KW"/>
</dbReference>
<dbReference type="GO" id="GO:0001682">
    <property type="term" value="P:tRNA 5'-leader removal"/>
    <property type="evidence" value="ECO:0007669"/>
    <property type="project" value="TreeGrafter"/>
</dbReference>
<dbReference type="eggNOG" id="KOG4197">
    <property type="taxonomic scope" value="Eukaryota"/>
</dbReference>
<keyword evidence="19" id="KW-1185">Reference proteome</keyword>
<dbReference type="GO" id="GO:0005739">
    <property type="term" value="C:mitochondrion"/>
    <property type="evidence" value="ECO:0007669"/>
    <property type="project" value="UniProtKB-SubCell"/>
</dbReference>
<dbReference type="PANTHER" id="PTHR13547">
    <property type="match status" value="1"/>
</dbReference>
<dbReference type="InterPro" id="IPR033443">
    <property type="entry name" value="PROP1-like_PPR_dom"/>
</dbReference>
<keyword evidence="7" id="KW-0540">Nuclease</keyword>
<dbReference type="InterPro" id="IPR003034">
    <property type="entry name" value="SAP_dom"/>
</dbReference>
<evidence type="ECO:0000256" key="2">
    <source>
        <dbReference type="ARBA" id="ARBA00001946"/>
    </source>
</evidence>
<feature type="compositionally biased region" description="Low complexity" evidence="16">
    <location>
        <begin position="87"/>
        <end position="117"/>
    </location>
</feature>
<dbReference type="EMBL" id="FN649728">
    <property type="protein sequence ID" value="CBN74821.1"/>
    <property type="molecule type" value="Genomic_DNA"/>
</dbReference>
<dbReference type="PROSITE" id="PS51375">
    <property type="entry name" value="PPR"/>
    <property type="match status" value="2"/>
</dbReference>